<accession>A0ABZ2F7S5</accession>
<gene>
    <name evidence="1" type="ORF">N4J17_04105</name>
</gene>
<proteinExistence type="predicted"/>
<dbReference type="RefSeq" id="WP_198323058.1">
    <property type="nucleotide sequence ID" value="NZ_CP104311.1"/>
</dbReference>
<protein>
    <submittedName>
        <fullName evidence="1">AlpA family phage regulatory protein</fullName>
    </submittedName>
</protein>
<reference evidence="1 2" key="1">
    <citation type="submission" date="2022-09" db="EMBL/GenBank/DDBJ databases">
        <authorList>
            <person name="Giprobiosintez L."/>
        </authorList>
    </citation>
    <scope>NUCLEOTIDE SEQUENCE [LARGE SCALE GENOMIC DNA]</scope>
    <source>
        <strain evidence="2">VKPM-B-12549 (GBS-15)</strain>
    </source>
</reference>
<evidence type="ECO:0000313" key="2">
    <source>
        <dbReference type="Proteomes" id="UP001359308"/>
    </source>
</evidence>
<sequence length="85" mass="9486">MKDNLLPQTGFVRQADLVGTRARPATRTKKARPATKGILPVSAPTLWRMIRDGRFPRPVKLSPGVSAFRVEDVRNWMESQGKEAA</sequence>
<dbReference type="Proteomes" id="UP001359308">
    <property type="component" value="Chromosome"/>
</dbReference>
<evidence type="ECO:0000313" key="1">
    <source>
        <dbReference type="EMBL" id="WWF02805.1"/>
    </source>
</evidence>
<organism evidence="1 2">
    <name type="scientific">Methylococcus capsulatus</name>
    <dbReference type="NCBI Taxonomy" id="414"/>
    <lineage>
        <taxon>Bacteria</taxon>
        <taxon>Pseudomonadati</taxon>
        <taxon>Pseudomonadota</taxon>
        <taxon>Gammaproteobacteria</taxon>
        <taxon>Methylococcales</taxon>
        <taxon>Methylococcaceae</taxon>
        <taxon>Methylococcus</taxon>
    </lineage>
</organism>
<dbReference type="InterPro" id="IPR010260">
    <property type="entry name" value="AlpA"/>
</dbReference>
<name>A0ABZ2F7S5_METCP</name>
<dbReference type="EMBL" id="CP104311">
    <property type="protein sequence ID" value="WWF02805.1"/>
    <property type="molecule type" value="Genomic_DNA"/>
</dbReference>
<dbReference type="Pfam" id="PF05930">
    <property type="entry name" value="Phage_AlpA"/>
    <property type="match status" value="1"/>
</dbReference>
<keyword evidence="2" id="KW-1185">Reference proteome</keyword>